<evidence type="ECO:0000256" key="6">
    <source>
        <dbReference type="ARBA" id="ARBA00023328"/>
    </source>
</evidence>
<dbReference type="PANTHER" id="PTHR48208:SF2">
    <property type="entry name" value="CENTROMERE PROTEIN I"/>
    <property type="match status" value="1"/>
</dbReference>
<keyword evidence="4" id="KW-0158">Chromosome</keyword>
<evidence type="ECO:0000256" key="3">
    <source>
        <dbReference type="ARBA" id="ARBA00005470"/>
    </source>
</evidence>
<dbReference type="GO" id="GO:0034080">
    <property type="term" value="P:CENP-A containing chromatin assembly"/>
    <property type="evidence" value="ECO:0007669"/>
    <property type="project" value="TreeGrafter"/>
</dbReference>
<dbReference type="GO" id="GO:0005634">
    <property type="term" value="C:nucleus"/>
    <property type="evidence" value="ECO:0007669"/>
    <property type="project" value="UniProtKB-SubCell"/>
</dbReference>
<accession>A0A3E2H0E5</accession>
<comment type="similarity">
    <text evidence="3">Belongs to the CENP-I/CTF3 family.</text>
</comment>
<keyword evidence="8" id="KW-1185">Reference proteome</keyword>
<proteinExistence type="inferred from homology"/>
<dbReference type="PANTHER" id="PTHR48208">
    <property type="entry name" value="CENTROMERE PROTEIN I"/>
    <property type="match status" value="1"/>
</dbReference>
<feature type="non-terminal residue" evidence="7">
    <location>
        <position position="703"/>
    </location>
</feature>
<evidence type="ECO:0000256" key="1">
    <source>
        <dbReference type="ARBA" id="ARBA00004123"/>
    </source>
</evidence>
<dbReference type="OrthoDB" id="6347512at2759"/>
<reference evidence="7 8" key="1">
    <citation type="submission" date="2018-05" db="EMBL/GenBank/DDBJ databases">
        <title>Draft genome sequence of Scytalidium lignicola DSM 105466, a ubiquitous saprotrophic fungus.</title>
        <authorList>
            <person name="Buettner E."/>
            <person name="Gebauer A.M."/>
            <person name="Hofrichter M."/>
            <person name="Liers C."/>
            <person name="Kellner H."/>
        </authorList>
    </citation>
    <scope>NUCLEOTIDE SEQUENCE [LARGE SCALE GENOMIC DNA]</scope>
    <source>
        <strain evidence="7 8">DSM 105466</strain>
    </source>
</reference>
<dbReference type="OMA" id="RVFKNYY"/>
<keyword evidence="6" id="KW-0137">Centromere</keyword>
<evidence type="ECO:0000313" key="7">
    <source>
        <dbReference type="EMBL" id="RFU26880.1"/>
    </source>
</evidence>
<comment type="subcellular location">
    <subcellularLocation>
        <location evidence="2">Chromosome</location>
        <location evidence="2">Centromere</location>
    </subcellularLocation>
    <subcellularLocation>
        <location evidence="1">Nucleus</location>
    </subcellularLocation>
</comment>
<dbReference type="STRING" id="5539.A0A3E2H0E5"/>
<evidence type="ECO:0000256" key="2">
    <source>
        <dbReference type="ARBA" id="ARBA00004584"/>
    </source>
</evidence>
<gene>
    <name evidence="7" type="ORF">B7463_g9460</name>
</gene>
<keyword evidence="5" id="KW-0539">Nucleus</keyword>
<dbReference type="Pfam" id="PF07778">
    <property type="entry name" value="CENP-I"/>
    <property type="match status" value="1"/>
</dbReference>
<comment type="caution">
    <text evidence="7">The sequence shown here is derived from an EMBL/GenBank/DDBJ whole genome shotgun (WGS) entry which is preliminary data.</text>
</comment>
<evidence type="ECO:0000313" key="8">
    <source>
        <dbReference type="Proteomes" id="UP000258309"/>
    </source>
</evidence>
<dbReference type="Proteomes" id="UP000258309">
    <property type="component" value="Unassembled WGS sequence"/>
</dbReference>
<dbReference type="GO" id="GO:0000070">
    <property type="term" value="P:mitotic sister chromatid segregation"/>
    <property type="evidence" value="ECO:0007669"/>
    <property type="project" value="TreeGrafter"/>
</dbReference>
<feature type="non-terminal residue" evidence="7">
    <location>
        <position position="1"/>
    </location>
</feature>
<name>A0A3E2H0E5_SCYLI</name>
<sequence>MAHSPTRESSIGGLIDELERAARIPAKQRAIKISATVDKLCSRAYEDGLSSASLGRLVDIITLSNELDQATIGGIIRNLYPTEKIPDTIVLNVVASLGHGRAKPSYGTQSALLKWLAMVYGVLENPGILSQVYSVIFNLIDTIAIRPQLCHVLSLITRRRHVRPFRIQMLMELTRQSGNEPPLVGLMRVYKDYYPDVIVGDVTAGRASVFTHPNPEWQQRLVEIQEAYLRRNRDDLSRGQTSFRMARKGLDDRKKLKTSGIPEIYTTNAHESSTTLEEIENVSEFIEKLEKIELPNQLVAVIGDRLMQKFIQLKSSPTTARRVDNWLMSFFEAQLEDPDTSESKILAMLTAILDYTRYTKQLPPACLAYLKSMLPSWNGVTGRSVIIDLLSYLPICSFEDLLSVLYPLESAILDDTTESQLDLLNFYKSLLCQWAVSILSDTSKRREVIPVMSSLVSRGSTLALTILQSSFTIESYSTILDFYDTTIFLISNPELKKTIRITIPPAALVYTLHFTHSLYIISRLSSILALYKRSFELAMSLKSADQPPYQKEDVNHFNGFLMDVCNCIWRSRAFNTTDPNAHGCLLSQSTTAVLSKYVASIDNSLSLTAMFGLSYSPVFCLLAISYVRELEDAANENEIEQRHAGPVTQNSLKDLQLDGGLKLSWADYRLGVLRYLESKGANGVGELMYNTMKHLMNSRDQKA</sequence>
<dbReference type="EMBL" id="NCSJ02000234">
    <property type="protein sequence ID" value="RFU26880.1"/>
    <property type="molecule type" value="Genomic_DNA"/>
</dbReference>
<dbReference type="CDD" id="cd22647">
    <property type="entry name" value="CTF3_NTD_HEAT"/>
    <property type="match status" value="1"/>
</dbReference>
<protein>
    <submittedName>
        <fullName evidence="7">Uncharacterized protein</fullName>
    </submittedName>
</protein>
<evidence type="ECO:0000256" key="5">
    <source>
        <dbReference type="ARBA" id="ARBA00023242"/>
    </source>
</evidence>
<dbReference type="AlphaFoldDB" id="A0A3E2H0E5"/>
<dbReference type="GO" id="GO:0000939">
    <property type="term" value="C:inner kinetochore"/>
    <property type="evidence" value="ECO:0007669"/>
    <property type="project" value="TreeGrafter"/>
</dbReference>
<dbReference type="InterPro" id="IPR012485">
    <property type="entry name" value="CENP-I"/>
</dbReference>
<evidence type="ECO:0000256" key="4">
    <source>
        <dbReference type="ARBA" id="ARBA00022454"/>
    </source>
</evidence>
<organism evidence="7 8">
    <name type="scientific">Scytalidium lignicola</name>
    <name type="common">Hyphomycete</name>
    <dbReference type="NCBI Taxonomy" id="5539"/>
    <lineage>
        <taxon>Eukaryota</taxon>
        <taxon>Fungi</taxon>
        <taxon>Dikarya</taxon>
        <taxon>Ascomycota</taxon>
        <taxon>Pezizomycotina</taxon>
        <taxon>Leotiomycetes</taxon>
        <taxon>Leotiomycetes incertae sedis</taxon>
        <taxon>Scytalidium</taxon>
    </lineage>
</organism>